<dbReference type="Pfam" id="PF04577">
    <property type="entry name" value="Glyco_transf_61"/>
    <property type="match status" value="1"/>
</dbReference>
<accession>A0A0D6P6L8</accession>
<keyword evidence="1" id="KW-0328">Glycosyltransferase</keyword>
<comment type="caution">
    <text evidence="5">The sequence shown here is derived from an EMBL/GenBank/DDBJ whole genome shotgun (WGS) entry which is preliminary data.</text>
</comment>
<feature type="domain" description="Glycosyltransferase 61 catalytic" evidence="4">
    <location>
        <begin position="114"/>
        <end position="288"/>
    </location>
</feature>
<keyword evidence="6" id="KW-1185">Reference proteome</keyword>
<sequence>MTARRLAEAADRIVIVDPKRPVRPPPSMPALDRPQTNPFIGDALKPMRVRHYLLRDAVLDATTMILLSGEARLRETAYCLGEETWGAVRVHDPAPPAPGTDRVVIGANLWAANYFHWVVQSLPAIDAALRRRDRSRRPVSVALHAEAPFQTAALEILGWGDVPRLRLEMGRQYALPLAEYSEFLSGEPVFGLSASEAATFARLRAAIPLAGRPRRRIYVARTDAAARRMRSEAALIDRLAAAGFEIVVPGALTFRQQAALFREARLVVGAHGAGMTNIVFCEPGAVILELMPAHNVNGCYRTVAALCGLRYWADAYPDPSPGGDGPPHVRDWDLDVDHVAWRAAAILRHLGDI</sequence>
<protein>
    <recommendedName>
        <fullName evidence="4">Glycosyltransferase 61 catalytic domain-containing protein</fullName>
    </recommendedName>
</protein>
<evidence type="ECO:0000256" key="2">
    <source>
        <dbReference type="ARBA" id="ARBA00022679"/>
    </source>
</evidence>
<dbReference type="PANTHER" id="PTHR20961">
    <property type="entry name" value="GLYCOSYLTRANSFERASE"/>
    <property type="match status" value="1"/>
</dbReference>
<dbReference type="GO" id="GO:0016757">
    <property type="term" value="F:glycosyltransferase activity"/>
    <property type="evidence" value="ECO:0007669"/>
    <property type="project" value="UniProtKB-KW"/>
</dbReference>
<dbReference type="OrthoDB" id="7185280at2"/>
<keyword evidence="3" id="KW-0325">Glycoprotein</keyword>
<organism evidence="5 6">
    <name type="scientific">Acidisphaera rubrifaciens HS-AP3</name>
    <dbReference type="NCBI Taxonomy" id="1231350"/>
    <lineage>
        <taxon>Bacteria</taxon>
        <taxon>Pseudomonadati</taxon>
        <taxon>Pseudomonadota</taxon>
        <taxon>Alphaproteobacteria</taxon>
        <taxon>Acetobacterales</taxon>
        <taxon>Acetobacteraceae</taxon>
        <taxon>Acidisphaera</taxon>
    </lineage>
</organism>
<keyword evidence="2" id="KW-0808">Transferase</keyword>
<proteinExistence type="predicted"/>
<evidence type="ECO:0000313" key="6">
    <source>
        <dbReference type="Proteomes" id="UP000032680"/>
    </source>
</evidence>
<dbReference type="RefSeq" id="WP_048861328.1">
    <property type="nucleotide sequence ID" value="NZ_BANB01000279.1"/>
</dbReference>
<evidence type="ECO:0000256" key="1">
    <source>
        <dbReference type="ARBA" id="ARBA00022676"/>
    </source>
</evidence>
<name>A0A0D6P6L8_9PROT</name>
<dbReference type="InterPro" id="IPR049625">
    <property type="entry name" value="Glyco_transf_61_cat"/>
</dbReference>
<evidence type="ECO:0000313" key="5">
    <source>
        <dbReference type="EMBL" id="GAN77302.1"/>
    </source>
</evidence>
<dbReference type="EMBL" id="BANB01000279">
    <property type="protein sequence ID" value="GAN77302.1"/>
    <property type="molecule type" value="Genomic_DNA"/>
</dbReference>
<dbReference type="AlphaFoldDB" id="A0A0D6P6L8"/>
<dbReference type="Proteomes" id="UP000032680">
    <property type="component" value="Unassembled WGS sequence"/>
</dbReference>
<evidence type="ECO:0000256" key="3">
    <source>
        <dbReference type="ARBA" id="ARBA00023180"/>
    </source>
</evidence>
<reference evidence="5 6" key="1">
    <citation type="submission" date="2012-11" db="EMBL/GenBank/DDBJ databases">
        <title>Whole genome sequence of Acidisphaera rubrifaciens HS-AP3.</title>
        <authorList>
            <person name="Azuma Y."/>
            <person name="Higashiura N."/>
            <person name="Hirakawa H."/>
            <person name="Matsushita K."/>
        </authorList>
    </citation>
    <scope>NUCLEOTIDE SEQUENCE [LARGE SCALE GENOMIC DNA]</scope>
    <source>
        <strain evidence="5 6">HS-AP3</strain>
    </source>
</reference>
<dbReference type="InterPro" id="IPR007657">
    <property type="entry name" value="Glycosyltransferase_61"/>
</dbReference>
<gene>
    <name evidence="5" type="ORF">Asru_0279_04</name>
</gene>
<evidence type="ECO:0000259" key="4">
    <source>
        <dbReference type="Pfam" id="PF04577"/>
    </source>
</evidence>